<proteinExistence type="predicted"/>
<feature type="signal peptide" evidence="1">
    <location>
        <begin position="1"/>
        <end position="23"/>
    </location>
</feature>
<reference evidence="2 3" key="1">
    <citation type="journal article" date="2015" name="Microbes Environ.">
        <title>Distribution and evolution of nitrogen fixation genes in the phylum bacteroidetes.</title>
        <authorList>
            <person name="Inoue J."/>
            <person name="Oshima K."/>
            <person name="Suda W."/>
            <person name="Sakamoto M."/>
            <person name="Iino T."/>
            <person name="Noda S."/>
            <person name="Hongoh Y."/>
            <person name="Hattori M."/>
            <person name="Ohkuma M."/>
        </authorList>
    </citation>
    <scope>NUCLEOTIDE SEQUENCE [LARGE SCALE GENOMIC DNA]</scope>
    <source>
        <strain evidence="2">JCM 15548</strain>
    </source>
</reference>
<dbReference type="PROSITE" id="PS51257">
    <property type="entry name" value="PROKAR_LIPOPROTEIN"/>
    <property type="match status" value="1"/>
</dbReference>
<gene>
    <name evidence="2" type="ORF">JCM15548_11696</name>
</gene>
<evidence type="ECO:0000313" key="2">
    <source>
        <dbReference type="EMBL" id="GAO29504.1"/>
    </source>
</evidence>
<dbReference type="AlphaFoldDB" id="A0A0E9LW88"/>
<accession>A0A0E9LW88</accession>
<organism evidence="2 3">
    <name type="scientific">Geofilum rubicundum JCM 15548</name>
    <dbReference type="NCBI Taxonomy" id="1236989"/>
    <lineage>
        <taxon>Bacteria</taxon>
        <taxon>Pseudomonadati</taxon>
        <taxon>Bacteroidota</taxon>
        <taxon>Bacteroidia</taxon>
        <taxon>Marinilabiliales</taxon>
        <taxon>Marinilabiliaceae</taxon>
        <taxon>Geofilum</taxon>
    </lineage>
</organism>
<comment type="caution">
    <text evidence="2">The sequence shown here is derived from an EMBL/GenBank/DDBJ whole genome shotgun (WGS) entry which is preliminary data.</text>
</comment>
<dbReference type="OrthoDB" id="980684at2"/>
<keyword evidence="1" id="KW-0732">Signal</keyword>
<dbReference type="EMBL" id="BAZW01000009">
    <property type="protein sequence ID" value="GAO29504.1"/>
    <property type="molecule type" value="Genomic_DNA"/>
</dbReference>
<sequence length="285" mass="30941">MKKMRLFGLLMAMIMGLGFTSCEEDEVSISILIDGTVPEEVAVGETLAFNYSVTIDNNKLESVEILQNYELYDFINEFSSDLTYNGTFSFTAYEDNIGTQNFAFEVTDNKGNTETRAFTFEVVSAAGEINSYEAKLLGSYTASAGSFYSSTNNTVYSQADAKANYELIDFVYFYGNTGFATIAAPNHDGAISVYNNATNGLATWTARNATKFKITLLGQTEFDGIEDDALIVAEENISNSSASQLAEGDVVAFTTVDDKQGLFLVKEVTGTGGASTITIQVKVQQ</sequence>
<evidence type="ECO:0000256" key="1">
    <source>
        <dbReference type="SAM" id="SignalP"/>
    </source>
</evidence>
<keyword evidence="3" id="KW-1185">Reference proteome</keyword>
<evidence type="ECO:0000313" key="3">
    <source>
        <dbReference type="Proteomes" id="UP000032900"/>
    </source>
</evidence>
<feature type="chain" id="PRO_5002428562" evidence="1">
    <location>
        <begin position="24"/>
        <end position="285"/>
    </location>
</feature>
<dbReference type="RefSeq" id="WP_157482501.1">
    <property type="nucleotide sequence ID" value="NZ_BAZW01000009.1"/>
</dbReference>
<name>A0A0E9LW88_9BACT</name>
<protein>
    <submittedName>
        <fullName evidence="2">Uncharacterized protein</fullName>
    </submittedName>
</protein>
<dbReference type="Proteomes" id="UP000032900">
    <property type="component" value="Unassembled WGS sequence"/>
</dbReference>